<dbReference type="PANTHER" id="PTHR23316">
    <property type="entry name" value="IMPORTIN ALPHA"/>
    <property type="match status" value="1"/>
</dbReference>
<dbReference type="GeneID" id="121132460"/>
<dbReference type="InterPro" id="IPR036975">
    <property type="entry name" value="Importin-a_IBB_sf"/>
</dbReference>
<evidence type="ECO:0000259" key="8">
    <source>
        <dbReference type="PROSITE" id="PS51214"/>
    </source>
</evidence>
<dbReference type="GO" id="GO:0006607">
    <property type="term" value="P:NLS-bearing protein import into nucleus"/>
    <property type="evidence" value="ECO:0007669"/>
    <property type="project" value="UniProtKB-ARBA"/>
</dbReference>
<dbReference type="PROSITE" id="PS51214">
    <property type="entry name" value="IBB"/>
    <property type="match status" value="1"/>
</dbReference>
<dbReference type="SUPFAM" id="SSF48371">
    <property type="entry name" value="ARM repeat"/>
    <property type="match status" value="1"/>
</dbReference>
<dbReference type="PROSITE" id="PS50176">
    <property type="entry name" value="ARM_REPEAT"/>
    <property type="match status" value="3"/>
</dbReference>
<protein>
    <recommendedName>
        <fullName evidence="5">Importin subunit alpha</fullName>
    </recommendedName>
</protein>
<dbReference type="InterPro" id="IPR000225">
    <property type="entry name" value="Armadillo"/>
</dbReference>
<dbReference type="Gene3D" id="1.25.10.10">
    <property type="entry name" value="Leucine-rich Repeat Variant"/>
    <property type="match status" value="1"/>
</dbReference>
<keyword evidence="2 5" id="KW-0813">Transport</keyword>
<evidence type="ECO:0000256" key="4">
    <source>
        <dbReference type="ARBA" id="ARBA00022927"/>
    </source>
</evidence>
<evidence type="ECO:0000256" key="7">
    <source>
        <dbReference type="SAM" id="MobiDB-lite"/>
    </source>
</evidence>
<dbReference type="InterPro" id="IPR016024">
    <property type="entry name" value="ARM-type_fold"/>
</dbReference>
<dbReference type="Pfam" id="PF00514">
    <property type="entry name" value="Arm"/>
    <property type="match status" value="8"/>
</dbReference>
<dbReference type="Pfam" id="PF01749">
    <property type="entry name" value="IBB"/>
    <property type="match status" value="1"/>
</dbReference>
<dbReference type="Pfam" id="PF16186">
    <property type="entry name" value="Arm_3"/>
    <property type="match status" value="1"/>
</dbReference>
<dbReference type="GO" id="GO:0061608">
    <property type="term" value="F:nuclear import signal receptor activity"/>
    <property type="evidence" value="ECO:0007669"/>
    <property type="project" value="InterPro"/>
</dbReference>
<feature type="repeat" description="ARM" evidence="6">
    <location>
        <begin position="155"/>
        <end position="183"/>
    </location>
</feature>
<dbReference type="PIRSF" id="PIRSF005673">
    <property type="entry name" value="Importin_alpha"/>
    <property type="match status" value="1"/>
</dbReference>
<evidence type="ECO:0000256" key="5">
    <source>
        <dbReference type="PIRNR" id="PIRNR005673"/>
    </source>
</evidence>
<dbReference type="KEGG" id="lsm:121132460"/>
<sequence>MNRENRVKNYKNKGKDSEELRRRRTEVTVDLRKAKKEDALCKRRNVSLFEADGGPLSPINENKERTLSVEEISEGIIKDEDPGLQFKCVQSTRKILSKEKNPPINSFISTKNILPKLVECLSRSENPKLQFEAAWALTNIASGTSVHTKAVLDAGAVPHFINLISSPDEQVCEQAVWGLGNIAGDGPVMRDFVVNNGILKPLLRLTEQDHNVPFLRNVTWVVSNLCRNKDPYPPPEVTRLCLPVLAKLVHHTDNQVLADACWALSYVSDGSDDRIQYVVDAGVIPKLLHHMSTGVGSVLTPALRTIGNIVTGSDTQTDTVIAAGGLSALANLLRHEKMTTVKEATWAISNITAGNRNQIQKVIDENILPLIVQILAAGDFKAQKEAAWAVSNLTSCGSTEQTIVLLQTGVLKPLCDLLNTKDDLMVSVILDSITNVMSAAQSIGEVEKVGEIIEECGGLDKIESLQNHANDKIYEKALKIIQNFFSEGDDEDGNLAPEQNQNGFQFADPSTVPNGGGQGFQF</sequence>
<feature type="region of interest" description="Disordered" evidence="7">
    <location>
        <begin position="489"/>
        <end position="522"/>
    </location>
</feature>
<dbReference type="InterPro" id="IPR032413">
    <property type="entry name" value="Arm_3"/>
</dbReference>
<proteinExistence type="inferred from homology"/>
<evidence type="ECO:0000256" key="6">
    <source>
        <dbReference type="PROSITE-ProRule" id="PRU00259"/>
    </source>
</evidence>
<evidence type="ECO:0000256" key="3">
    <source>
        <dbReference type="ARBA" id="ARBA00022737"/>
    </source>
</evidence>
<feature type="repeat" description="ARM" evidence="6">
    <location>
        <begin position="324"/>
        <end position="358"/>
    </location>
</feature>
<dbReference type="OrthoDB" id="29145at2759"/>
<evidence type="ECO:0000256" key="2">
    <source>
        <dbReference type="ARBA" id="ARBA00022448"/>
    </source>
</evidence>
<dbReference type="RefSeq" id="XP_040583798.1">
    <property type="nucleotide sequence ID" value="XM_040727864.2"/>
</dbReference>
<dbReference type="InterPro" id="IPR002652">
    <property type="entry name" value="Importin-a_IBB"/>
</dbReference>
<dbReference type="EMBL" id="HACA01027000">
    <property type="protein sequence ID" value="CDW44361.1"/>
    <property type="molecule type" value="Transcribed_RNA"/>
</dbReference>
<dbReference type="InterPro" id="IPR011989">
    <property type="entry name" value="ARM-like"/>
</dbReference>
<dbReference type="FunFam" id="1.25.10.10:FF:000009">
    <property type="entry name" value="Importin subunit alpha"/>
    <property type="match status" value="1"/>
</dbReference>
<name>A0A0K2V343_LEPSM</name>
<keyword evidence="4 5" id="KW-0653">Protein transport</keyword>
<dbReference type="SMART" id="SM00185">
    <property type="entry name" value="ARM"/>
    <property type="match status" value="8"/>
</dbReference>
<feature type="repeat" description="ARM" evidence="6">
    <location>
        <begin position="112"/>
        <end position="155"/>
    </location>
</feature>
<evidence type="ECO:0000313" key="9">
    <source>
        <dbReference type="EMBL" id="CDW44361.1"/>
    </source>
</evidence>
<dbReference type="Gene3D" id="1.20.5.690">
    <property type="entry name" value="Importin-alpha, importin-beta-binding domain"/>
    <property type="match status" value="1"/>
</dbReference>
<feature type="domain" description="IBB" evidence="8">
    <location>
        <begin position="1"/>
        <end position="53"/>
    </location>
</feature>
<feature type="region of interest" description="Disordered" evidence="7">
    <location>
        <begin position="1"/>
        <end position="24"/>
    </location>
</feature>
<organism evidence="9">
    <name type="scientific">Lepeophtheirus salmonis</name>
    <name type="common">Salmon louse</name>
    <name type="synonym">Caligus salmonis</name>
    <dbReference type="NCBI Taxonomy" id="72036"/>
    <lineage>
        <taxon>Eukaryota</taxon>
        <taxon>Metazoa</taxon>
        <taxon>Ecdysozoa</taxon>
        <taxon>Arthropoda</taxon>
        <taxon>Crustacea</taxon>
        <taxon>Multicrustacea</taxon>
        <taxon>Hexanauplia</taxon>
        <taxon>Copepoda</taxon>
        <taxon>Siphonostomatoida</taxon>
        <taxon>Caligidae</taxon>
        <taxon>Lepeophtheirus</taxon>
    </lineage>
</organism>
<dbReference type="AlphaFoldDB" id="A0A0K2V343"/>
<comment type="similarity">
    <text evidence="1 5">Belongs to the importin alpha family.</text>
</comment>
<dbReference type="InterPro" id="IPR024931">
    <property type="entry name" value="Importin_alpha"/>
</dbReference>
<dbReference type="GO" id="GO:0005737">
    <property type="term" value="C:cytoplasm"/>
    <property type="evidence" value="ECO:0007669"/>
    <property type="project" value="InterPro"/>
</dbReference>
<reference evidence="9" key="1">
    <citation type="submission" date="2014-05" db="EMBL/GenBank/DDBJ databases">
        <authorList>
            <person name="Chronopoulou M."/>
        </authorList>
    </citation>
    <scope>NUCLEOTIDE SEQUENCE</scope>
    <source>
        <tissue evidence="9">Whole organism</tissue>
    </source>
</reference>
<keyword evidence="3" id="KW-0677">Repeat</keyword>
<dbReference type="GO" id="GO:0005634">
    <property type="term" value="C:nucleus"/>
    <property type="evidence" value="ECO:0007669"/>
    <property type="project" value="UniProtKB-ARBA"/>
</dbReference>
<evidence type="ECO:0000256" key="1">
    <source>
        <dbReference type="ARBA" id="ARBA00010394"/>
    </source>
</evidence>
<accession>A0A0K2V343</accession>